<comment type="caution">
    <text evidence="2">The sequence shown here is derived from an EMBL/GenBank/DDBJ whole genome shotgun (WGS) entry which is preliminary data.</text>
</comment>
<dbReference type="EMBL" id="JAKCXM010000060">
    <property type="protein sequence ID" value="KAJ0404594.1"/>
    <property type="molecule type" value="Genomic_DNA"/>
</dbReference>
<reference evidence="2" key="1">
    <citation type="submission" date="2021-12" db="EMBL/GenBank/DDBJ databases">
        <title>Prjna785345.</title>
        <authorList>
            <person name="Rujirawat T."/>
            <person name="Krajaejun T."/>
        </authorList>
    </citation>
    <scope>NUCLEOTIDE SEQUENCE</scope>
    <source>
        <strain evidence="2">Pi057C3</strain>
    </source>
</reference>
<organism evidence="2 3">
    <name type="scientific">Pythium insidiosum</name>
    <name type="common">Pythiosis disease agent</name>
    <dbReference type="NCBI Taxonomy" id="114742"/>
    <lineage>
        <taxon>Eukaryota</taxon>
        <taxon>Sar</taxon>
        <taxon>Stramenopiles</taxon>
        <taxon>Oomycota</taxon>
        <taxon>Peronosporomycetes</taxon>
        <taxon>Pythiales</taxon>
        <taxon>Pythiaceae</taxon>
        <taxon>Pythium</taxon>
    </lineage>
</organism>
<evidence type="ECO:0000313" key="2">
    <source>
        <dbReference type="EMBL" id="KAJ0404594.1"/>
    </source>
</evidence>
<gene>
    <name evidence="2" type="ORF">P43SY_005552</name>
</gene>
<dbReference type="Proteomes" id="UP001209570">
    <property type="component" value="Unassembled WGS sequence"/>
</dbReference>
<protein>
    <submittedName>
        <fullName evidence="2">Uncharacterized protein</fullName>
    </submittedName>
</protein>
<feature type="region of interest" description="Disordered" evidence="1">
    <location>
        <begin position="176"/>
        <end position="211"/>
    </location>
</feature>
<evidence type="ECO:0000256" key="1">
    <source>
        <dbReference type="SAM" id="MobiDB-lite"/>
    </source>
</evidence>
<keyword evidence="3" id="KW-1185">Reference proteome</keyword>
<sequence length="236" mass="26329">MLATEDDAVVHNQTQLVPSLLDILRQTDEELHQVRYECEKVSVPPVLVVKSEDTAEDEAASTFPGVASMLSAPRPLVATTACLKQTYREPRWKIYLVKTMVSSSIMVPQLEKKQIRPIGLPRLSPVDVEQVAAEPQAADTEARVDDDGRAVRYLLQAPMHKFTEFLAGERDGDVESSASFASESTQRPSTVGGSAIINRSSSDMESLHHSRKFDRHMRLTRRNHRRTNVLPAITLI</sequence>
<dbReference type="AlphaFoldDB" id="A0AAD5M4Z0"/>
<name>A0AAD5M4Z0_PYTIN</name>
<feature type="compositionally biased region" description="Polar residues" evidence="1">
    <location>
        <begin position="176"/>
        <end position="204"/>
    </location>
</feature>
<proteinExistence type="predicted"/>
<accession>A0AAD5M4Z0</accession>
<evidence type="ECO:0000313" key="3">
    <source>
        <dbReference type="Proteomes" id="UP001209570"/>
    </source>
</evidence>